<dbReference type="AlphaFoldDB" id="A0A5J4YZW1"/>
<evidence type="ECO:0000313" key="1">
    <source>
        <dbReference type="EMBL" id="KAA8496264.1"/>
    </source>
</evidence>
<dbReference type="EMBL" id="VRMN01000003">
    <property type="protein sequence ID" value="KAA8496264.1"/>
    <property type="molecule type" value="Genomic_DNA"/>
</dbReference>
<protein>
    <submittedName>
        <fullName evidence="1">Uncharacterized protein</fullName>
    </submittedName>
</protein>
<name>A0A5J4YZW1_PORPP</name>
<dbReference type="Proteomes" id="UP000324585">
    <property type="component" value="Unassembled WGS sequence"/>
</dbReference>
<keyword evidence="2" id="KW-1185">Reference proteome</keyword>
<sequence>MNELLVSVEMAGSMADPVLHSLANSLCRSAAVLEGAETALDTFLSIMHSPDDGNQVGERVLHAQVIELPHKAQNLIAIRAEPWCMTRDDLCDRAATKHDLKCSIDLCKDLRLSHSTVVFQRNIRNEWPFGYFRV</sequence>
<organism evidence="1 2">
    <name type="scientific">Porphyridium purpureum</name>
    <name type="common">Red alga</name>
    <name type="synonym">Porphyridium cruentum</name>
    <dbReference type="NCBI Taxonomy" id="35688"/>
    <lineage>
        <taxon>Eukaryota</taxon>
        <taxon>Rhodophyta</taxon>
        <taxon>Bangiophyceae</taxon>
        <taxon>Porphyridiales</taxon>
        <taxon>Porphyridiaceae</taxon>
        <taxon>Porphyridium</taxon>
    </lineage>
</organism>
<accession>A0A5J4YZW1</accession>
<reference evidence="2" key="1">
    <citation type="journal article" date="2019" name="Nat. Commun.">
        <title>Expansion of phycobilisome linker gene families in mesophilic red algae.</title>
        <authorList>
            <person name="Lee J."/>
            <person name="Kim D."/>
            <person name="Bhattacharya D."/>
            <person name="Yoon H.S."/>
        </authorList>
    </citation>
    <scope>NUCLEOTIDE SEQUENCE [LARGE SCALE GENOMIC DNA]</scope>
    <source>
        <strain evidence="2">CCMP 1328</strain>
    </source>
</reference>
<comment type="caution">
    <text evidence="1">The sequence shown here is derived from an EMBL/GenBank/DDBJ whole genome shotgun (WGS) entry which is preliminary data.</text>
</comment>
<evidence type="ECO:0000313" key="2">
    <source>
        <dbReference type="Proteomes" id="UP000324585"/>
    </source>
</evidence>
<gene>
    <name evidence="1" type="ORF">FVE85_2419</name>
</gene>
<proteinExistence type="predicted"/>